<comment type="similarity">
    <text evidence="2">Belongs to the TMCO1 family.</text>
</comment>
<dbReference type="Pfam" id="PF01956">
    <property type="entry name" value="EMC3_TMCO1"/>
    <property type="match status" value="1"/>
</dbReference>
<evidence type="ECO:0000313" key="15">
    <source>
        <dbReference type="EMBL" id="KAL3780402.1"/>
    </source>
</evidence>
<evidence type="ECO:0000256" key="5">
    <source>
        <dbReference type="ARBA" id="ARBA00022673"/>
    </source>
</evidence>
<dbReference type="EMBL" id="JALLPJ020000891">
    <property type="protein sequence ID" value="KAL3780402.1"/>
    <property type="molecule type" value="Genomic_DNA"/>
</dbReference>
<evidence type="ECO:0000256" key="1">
    <source>
        <dbReference type="ARBA" id="ARBA00004477"/>
    </source>
</evidence>
<dbReference type="AlphaFoldDB" id="A0ABD3NXD4"/>
<evidence type="ECO:0000256" key="8">
    <source>
        <dbReference type="ARBA" id="ARBA00022837"/>
    </source>
</evidence>
<keyword evidence="11" id="KW-0406">Ion transport</keyword>
<keyword evidence="13" id="KW-0407">Ion channel</keyword>
<name>A0ABD3NXD4_9STRA</name>
<feature type="compositionally biased region" description="Basic and acidic residues" evidence="14">
    <location>
        <begin position="79"/>
        <end position="91"/>
    </location>
</feature>
<dbReference type="GO" id="GO:0005789">
    <property type="term" value="C:endoplasmic reticulum membrane"/>
    <property type="evidence" value="ECO:0007669"/>
    <property type="project" value="UniProtKB-SubCell"/>
</dbReference>
<feature type="region of interest" description="Disordered" evidence="14">
    <location>
        <begin position="60"/>
        <end position="91"/>
    </location>
</feature>
<comment type="subcellular location">
    <subcellularLocation>
        <location evidence="1">Endoplasmic reticulum membrane</location>
        <topology evidence="1">Multi-pass membrane protein</topology>
    </subcellularLocation>
</comment>
<keyword evidence="10" id="KW-0175">Coiled coil</keyword>
<dbReference type="InterPro" id="IPR002809">
    <property type="entry name" value="EMC3/TMCO1"/>
</dbReference>
<dbReference type="PANTHER" id="PTHR20917:SF0">
    <property type="entry name" value="CALCIUM LOAD-ACTIVATED CALCIUM CHANNEL"/>
    <property type="match status" value="1"/>
</dbReference>
<gene>
    <name evidence="15" type="ORF">ACHAWO_012697</name>
</gene>
<feature type="compositionally biased region" description="Polar residues" evidence="14">
    <location>
        <begin position="64"/>
        <end position="76"/>
    </location>
</feature>
<evidence type="ECO:0000256" key="9">
    <source>
        <dbReference type="ARBA" id="ARBA00022989"/>
    </source>
</evidence>
<keyword evidence="9" id="KW-1133">Transmembrane helix</keyword>
<evidence type="ECO:0000256" key="4">
    <source>
        <dbReference type="ARBA" id="ARBA00022568"/>
    </source>
</evidence>
<reference evidence="15 16" key="1">
    <citation type="submission" date="2024-10" db="EMBL/GenBank/DDBJ databases">
        <title>Updated reference genomes for cyclostephanoid diatoms.</title>
        <authorList>
            <person name="Roberts W.R."/>
            <person name="Alverson A.J."/>
        </authorList>
    </citation>
    <scope>NUCLEOTIDE SEQUENCE [LARGE SCALE GENOMIC DNA]</scope>
    <source>
        <strain evidence="15 16">AJA010-31</strain>
    </source>
</reference>
<accession>A0ABD3NXD4</accession>
<sequence length="252" mass="27897">MTVQDIGKIVATVAVVQLAADLLSRRYIFQSDSYIKSVAAFERARTRRDKTAAAIAAKQQDQTNAVASGKQKQAPSAKSAEKDQKKLQRENEELSTVAAEVARRHTMSNFYTQIVFFLLYRILSAEYSRKVVAVLPFEPFRLLQRVTFMTLGGPSKLSVGEVQTLWLESIGGPSPLPPDVQHVSQACAFAFIYMLCSVSVKLIVNMVFGTKPPRGADEGMSTFMDSPQSQKMFKTFGLDVDEVKEARNALGF</sequence>
<keyword evidence="4" id="KW-0109">Calcium transport</keyword>
<dbReference type="PANTHER" id="PTHR20917">
    <property type="entry name" value="PNAS-RELATED"/>
    <property type="match status" value="1"/>
</dbReference>
<evidence type="ECO:0008006" key="17">
    <source>
        <dbReference type="Google" id="ProtNLM"/>
    </source>
</evidence>
<evidence type="ECO:0000256" key="12">
    <source>
        <dbReference type="ARBA" id="ARBA00023136"/>
    </source>
</evidence>
<evidence type="ECO:0000313" key="16">
    <source>
        <dbReference type="Proteomes" id="UP001530400"/>
    </source>
</evidence>
<dbReference type="InterPro" id="IPR008559">
    <property type="entry name" value="TMCO1"/>
</dbReference>
<keyword evidence="8" id="KW-0106">Calcium</keyword>
<evidence type="ECO:0000256" key="10">
    <source>
        <dbReference type="ARBA" id="ARBA00023054"/>
    </source>
</evidence>
<keyword evidence="16" id="KW-1185">Reference proteome</keyword>
<keyword evidence="3" id="KW-0813">Transport</keyword>
<evidence type="ECO:0000256" key="3">
    <source>
        <dbReference type="ARBA" id="ARBA00022448"/>
    </source>
</evidence>
<comment type="caution">
    <text evidence="15">The sequence shown here is derived from an EMBL/GenBank/DDBJ whole genome shotgun (WGS) entry which is preliminary data.</text>
</comment>
<dbReference type="Proteomes" id="UP001530400">
    <property type="component" value="Unassembled WGS sequence"/>
</dbReference>
<evidence type="ECO:0000256" key="7">
    <source>
        <dbReference type="ARBA" id="ARBA00022824"/>
    </source>
</evidence>
<keyword evidence="5" id="KW-0107">Calcium channel</keyword>
<keyword evidence="7" id="KW-0256">Endoplasmic reticulum</keyword>
<keyword evidence="12" id="KW-0472">Membrane</keyword>
<protein>
    <recommendedName>
        <fullName evidence="17">ER membrane protein complex subunit 3</fullName>
    </recommendedName>
</protein>
<evidence type="ECO:0000256" key="11">
    <source>
        <dbReference type="ARBA" id="ARBA00023065"/>
    </source>
</evidence>
<evidence type="ECO:0000256" key="6">
    <source>
        <dbReference type="ARBA" id="ARBA00022692"/>
    </source>
</evidence>
<evidence type="ECO:0000256" key="14">
    <source>
        <dbReference type="SAM" id="MobiDB-lite"/>
    </source>
</evidence>
<evidence type="ECO:0000256" key="13">
    <source>
        <dbReference type="ARBA" id="ARBA00023303"/>
    </source>
</evidence>
<dbReference type="GO" id="GO:0005262">
    <property type="term" value="F:calcium channel activity"/>
    <property type="evidence" value="ECO:0007669"/>
    <property type="project" value="UniProtKB-KW"/>
</dbReference>
<proteinExistence type="inferred from homology"/>
<evidence type="ECO:0000256" key="2">
    <source>
        <dbReference type="ARBA" id="ARBA00006537"/>
    </source>
</evidence>
<keyword evidence="6" id="KW-0812">Transmembrane</keyword>
<dbReference type="SMART" id="SM01415">
    <property type="entry name" value="DUF106"/>
    <property type="match status" value="1"/>
</dbReference>
<organism evidence="15 16">
    <name type="scientific">Cyclotella atomus</name>
    <dbReference type="NCBI Taxonomy" id="382360"/>
    <lineage>
        <taxon>Eukaryota</taxon>
        <taxon>Sar</taxon>
        <taxon>Stramenopiles</taxon>
        <taxon>Ochrophyta</taxon>
        <taxon>Bacillariophyta</taxon>
        <taxon>Coscinodiscophyceae</taxon>
        <taxon>Thalassiosirophycidae</taxon>
        <taxon>Stephanodiscales</taxon>
        <taxon>Stephanodiscaceae</taxon>
        <taxon>Cyclotella</taxon>
    </lineage>
</organism>